<dbReference type="Pfam" id="PF04840">
    <property type="entry name" value="Vps16_C"/>
    <property type="match status" value="1"/>
</dbReference>
<evidence type="ECO:0000256" key="1">
    <source>
        <dbReference type="ARBA" id="ARBA00004412"/>
    </source>
</evidence>
<evidence type="ECO:0000256" key="4">
    <source>
        <dbReference type="ARBA" id="ARBA00022753"/>
    </source>
</evidence>
<dbReference type="AlphaFoldDB" id="A0AAW1VAQ2"/>
<evidence type="ECO:0000259" key="6">
    <source>
        <dbReference type="Pfam" id="PF04840"/>
    </source>
</evidence>
<evidence type="ECO:0000256" key="5">
    <source>
        <dbReference type="ARBA" id="ARBA00023329"/>
    </source>
</evidence>
<comment type="caution">
    <text evidence="7">The sequence shown here is derived from an EMBL/GenBank/DDBJ whole genome shotgun (WGS) entry which is preliminary data.</text>
</comment>
<protein>
    <recommendedName>
        <fullName evidence="6">Vps16 C-terminal domain-containing protein</fullName>
    </recommendedName>
</protein>
<gene>
    <name evidence="7" type="ORF">WA026_004600</name>
</gene>
<dbReference type="InterPro" id="IPR040057">
    <property type="entry name" value="Spe-39"/>
</dbReference>
<evidence type="ECO:0000313" key="8">
    <source>
        <dbReference type="Proteomes" id="UP001431783"/>
    </source>
</evidence>
<evidence type="ECO:0000256" key="3">
    <source>
        <dbReference type="ARBA" id="ARBA00004603"/>
    </source>
</evidence>
<accession>A0AAW1VAQ2</accession>
<dbReference type="PANTHER" id="PTHR13364">
    <property type="entry name" value="DEFECTIVE SPERMATOGENESIS PROTEIN 39"/>
    <property type="match status" value="1"/>
</dbReference>
<keyword evidence="8" id="KW-1185">Reference proteome</keyword>
<keyword evidence="4" id="KW-0967">Endosome</keyword>
<comment type="subcellular location">
    <subcellularLocation>
        <location evidence="2">Cytoplasmic vesicle</location>
    </subcellularLocation>
    <subcellularLocation>
        <location evidence="1">Early endosome</location>
    </subcellularLocation>
    <subcellularLocation>
        <location evidence="3">Late endosome</location>
    </subcellularLocation>
</comment>
<evidence type="ECO:0000313" key="7">
    <source>
        <dbReference type="EMBL" id="KAK9889321.1"/>
    </source>
</evidence>
<dbReference type="InterPro" id="IPR006925">
    <property type="entry name" value="Vps16_C"/>
</dbReference>
<dbReference type="PANTHER" id="PTHR13364:SF6">
    <property type="entry name" value="SPERMATOGENESIS-DEFECTIVE PROTEIN 39 HOMOLOG"/>
    <property type="match status" value="1"/>
</dbReference>
<sequence length="394" mass="46068">MSNINDDYWNTSSASNLNFFDDEDLSTSQIDVVANDVFSSKDEETNIFAIDFIISEKSLASLLSDIDTQNVYVVPPVEEAMNKMINGHKLCLEMYKSYKDKLLLLDEALKTQNGDIILRVTDFLKKTLKFNIFCNVLMKRKVALLEYSNFLKSQANLDELEDLYMATGFTSNIRDLYFLNNRNGVNKQETLNRLKSFISSHSQYMNSFNEEKLMLDCVRFLEWQIIKKEESDSVIDQLALICKNQWEQNSKDDLVNEFKTLFKIDDIQFEWTVINCLSSMGSWKKLIGMFVKPNWLTKKNILKTAITSDHFIWGISRHNPPKNVLEQFLACLSDTEKSLALAEKFQCYKFMIEYYTNQRDRLGLLSCMDKVITNSEEYHMIRKALESQDKKWRN</sequence>
<reference evidence="7 8" key="1">
    <citation type="submission" date="2023-03" db="EMBL/GenBank/DDBJ databases">
        <title>Genome insight into feeding habits of ladybird beetles.</title>
        <authorList>
            <person name="Li H.-S."/>
            <person name="Huang Y.-H."/>
            <person name="Pang H."/>
        </authorList>
    </citation>
    <scope>NUCLEOTIDE SEQUENCE [LARGE SCALE GENOMIC DNA]</scope>
    <source>
        <strain evidence="7">SYSU_2023b</strain>
        <tissue evidence="7">Whole body</tissue>
    </source>
</reference>
<name>A0AAW1VAQ2_9CUCU</name>
<dbReference type="GO" id="GO:0006886">
    <property type="term" value="P:intracellular protein transport"/>
    <property type="evidence" value="ECO:0007669"/>
    <property type="project" value="InterPro"/>
</dbReference>
<dbReference type="GO" id="GO:0005770">
    <property type="term" value="C:late endosome"/>
    <property type="evidence" value="ECO:0007669"/>
    <property type="project" value="UniProtKB-SubCell"/>
</dbReference>
<organism evidence="7 8">
    <name type="scientific">Henosepilachna vigintioctopunctata</name>
    <dbReference type="NCBI Taxonomy" id="420089"/>
    <lineage>
        <taxon>Eukaryota</taxon>
        <taxon>Metazoa</taxon>
        <taxon>Ecdysozoa</taxon>
        <taxon>Arthropoda</taxon>
        <taxon>Hexapoda</taxon>
        <taxon>Insecta</taxon>
        <taxon>Pterygota</taxon>
        <taxon>Neoptera</taxon>
        <taxon>Endopterygota</taxon>
        <taxon>Coleoptera</taxon>
        <taxon>Polyphaga</taxon>
        <taxon>Cucujiformia</taxon>
        <taxon>Coccinelloidea</taxon>
        <taxon>Coccinellidae</taxon>
        <taxon>Epilachninae</taxon>
        <taxon>Epilachnini</taxon>
        <taxon>Henosepilachna</taxon>
    </lineage>
</organism>
<proteinExistence type="predicted"/>
<dbReference type="GO" id="GO:0005769">
    <property type="term" value="C:early endosome"/>
    <property type="evidence" value="ECO:0007669"/>
    <property type="project" value="UniProtKB-SubCell"/>
</dbReference>
<evidence type="ECO:0000256" key="2">
    <source>
        <dbReference type="ARBA" id="ARBA00004541"/>
    </source>
</evidence>
<dbReference type="GO" id="GO:0007034">
    <property type="term" value="P:vacuolar transport"/>
    <property type="evidence" value="ECO:0007669"/>
    <property type="project" value="TreeGrafter"/>
</dbReference>
<feature type="domain" description="Vps16 C-terminal" evidence="6">
    <location>
        <begin position="101"/>
        <end position="286"/>
    </location>
</feature>
<dbReference type="Proteomes" id="UP001431783">
    <property type="component" value="Unassembled WGS sequence"/>
</dbReference>
<dbReference type="EMBL" id="JARQZJ010000122">
    <property type="protein sequence ID" value="KAK9889321.1"/>
    <property type="molecule type" value="Genomic_DNA"/>
</dbReference>
<keyword evidence="5" id="KW-0968">Cytoplasmic vesicle</keyword>